<dbReference type="PANTHER" id="PTHR33233:SF14">
    <property type="entry name" value="ENDONUCLEASE_EXONUCLEASE_PHOSPHATASE"/>
    <property type="match status" value="1"/>
</dbReference>
<dbReference type="AlphaFoldDB" id="A0AAV1DFP1"/>
<evidence type="ECO:0000256" key="1">
    <source>
        <dbReference type="SAM" id="MobiDB-lite"/>
    </source>
</evidence>
<dbReference type="InterPro" id="IPR025558">
    <property type="entry name" value="DUF4283"/>
</dbReference>
<evidence type="ECO:0000259" key="2">
    <source>
        <dbReference type="Pfam" id="PF14111"/>
    </source>
</evidence>
<protein>
    <submittedName>
        <fullName evidence="3">OLC1v1005361C1</fullName>
    </submittedName>
</protein>
<name>A0AAV1DFP1_OLDCO</name>
<feature type="region of interest" description="Disordered" evidence="1">
    <location>
        <begin position="1"/>
        <end position="64"/>
    </location>
</feature>
<feature type="domain" description="DUF4283" evidence="2">
    <location>
        <begin position="106"/>
        <end position="179"/>
    </location>
</feature>
<dbReference type="EMBL" id="OX459122">
    <property type="protein sequence ID" value="CAI9106246.1"/>
    <property type="molecule type" value="Genomic_DNA"/>
</dbReference>
<keyword evidence="4" id="KW-1185">Reference proteome</keyword>
<sequence>MVKGKQKVKKGTKNAVHESEFDEKDESPKELSKGKKGTIDIETKQENSIGRRRRQRSTQSRHRGWETFNAKQFRNVAVPLDYVEPVERDGKKVTMVLKRDLSPEIEYWQSSVFSFVLGANPPYKVMDNYYRKTWQHIGVDKILVLPNGFYVIRSKSINDAEEALKEPITYLGTNHVIVKPRNVEKGLNHKEIKHVPVWVQFHGLELKYWNPATLGRIASTLGCPIAANSCKTSKDRANFPRVLVDVKIHDFPPGVAHFVDEHGNVLEQSVYYEWRPTLCSHCKNYGHGAEVCRKKAQEVVVVDKKKIEGLINTAKTQQWQIVGKKKRIEMIPDEVPDPDELQEVTTVETNLKGKAKEKRQVSPRRYTILKDADEEMQQEASTSTCMDHLTEEQNKEKARRGTPIDLEVNEDVQVRQRVVSSQCAFSSQRAVSSTEENQRAEAVDVQEKQHAVSPQCAVSTANSEVPHDTLAVVSKDCNDEDDEEDEVVAKDCNDKDFLRIYSPASRITFPLDEFSNSW</sequence>
<proteinExistence type="predicted"/>
<dbReference type="Proteomes" id="UP001161247">
    <property type="component" value="Chromosome 5"/>
</dbReference>
<gene>
    <name evidence="3" type="ORF">OLC1_LOCUS14778</name>
</gene>
<reference evidence="3" key="1">
    <citation type="submission" date="2023-03" db="EMBL/GenBank/DDBJ databases">
        <authorList>
            <person name="Julca I."/>
        </authorList>
    </citation>
    <scope>NUCLEOTIDE SEQUENCE</scope>
</reference>
<feature type="compositionally biased region" description="Basic and acidic residues" evidence="1">
    <location>
        <begin position="26"/>
        <end position="45"/>
    </location>
</feature>
<accession>A0AAV1DFP1</accession>
<feature type="compositionally biased region" description="Basic residues" evidence="1">
    <location>
        <begin position="50"/>
        <end position="62"/>
    </location>
</feature>
<evidence type="ECO:0000313" key="4">
    <source>
        <dbReference type="Proteomes" id="UP001161247"/>
    </source>
</evidence>
<dbReference type="Pfam" id="PF14111">
    <property type="entry name" value="DUF4283"/>
    <property type="match status" value="1"/>
</dbReference>
<evidence type="ECO:0000313" key="3">
    <source>
        <dbReference type="EMBL" id="CAI9106246.1"/>
    </source>
</evidence>
<organism evidence="3 4">
    <name type="scientific">Oldenlandia corymbosa var. corymbosa</name>
    <dbReference type="NCBI Taxonomy" id="529605"/>
    <lineage>
        <taxon>Eukaryota</taxon>
        <taxon>Viridiplantae</taxon>
        <taxon>Streptophyta</taxon>
        <taxon>Embryophyta</taxon>
        <taxon>Tracheophyta</taxon>
        <taxon>Spermatophyta</taxon>
        <taxon>Magnoliopsida</taxon>
        <taxon>eudicotyledons</taxon>
        <taxon>Gunneridae</taxon>
        <taxon>Pentapetalae</taxon>
        <taxon>asterids</taxon>
        <taxon>lamiids</taxon>
        <taxon>Gentianales</taxon>
        <taxon>Rubiaceae</taxon>
        <taxon>Rubioideae</taxon>
        <taxon>Spermacoceae</taxon>
        <taxon>Hedyotis-Oldenlandia complex</taxon>
        <taxon>Oldenlandia</taxon>
    </lineage>
</organism>
<dbReference type="PANTHER" id="PTHR33233">
    <property type="entry name" value="ENDONUCLEASE/EXONUCLEASE/PHOSPHATASE"/>
    <property type="match status" value="1"/>
</dbReference>
<feature type="compositionally biased region" description="Basic residues" evidence="1">
    <location>
        <begin position="1"/>
        <end position="12"/>
    </location>
</feature>